<dbReference type="InterPro" id="IPR012319">
    <property type="entry name" value="FPG_cat"/>
</dbReference>
<evidence type="ECO:0000256" key="6">
    <source>
        <dbReference type="ARBA" id="ARBA00022771"/>
    </source>
</evidence>
<protein>
    <recommendedName>
        <fullName evidence="15">Formamidopyrimidine-DNA glycosylase</fullName>
        <shortName evidence="15">Fapy-DNA glycosylase</shortName>
        <ecNumber evidence="15">3.2.2.23</ecNumber>
    </recommendedName>
    <alternativeName>
        <fullName evidence="15">DNA-(apurinic or apyrimidinic site) lyase MutM</fullName>
        <shortName evidence="15">AP lyase MutM</shortName>
        <ecNumber evidence="15">4.2.99.18</ecNumber>
    </alternativeName>
</protein>
<dbReference type="NCBIfam" id="NF002211">
    <property type="entry name" value="PRK01103.1"/>
    <property type="match status" value="1"/>
</dbReference>
<dbReference type="Proteomes" id="UP000309848">
    <property type="component" value="Unassembled WGS sequence"/>
</dbReference>
<keyword evidence="19" id="KW-1185">Reference proteome</keyword>
<dbReference type="EC" id="3.2.2.23" evidence="15"/>
<dbReference type="InterPro" id="IPR015887">
    <property type="entry name" value="DNA_glyclase_Znf_dom_DNA_BS"/>
</dbReference>
<feature type="active site" description="Proton donor; for beta-elimination activity" evidence="15">
    <location>
        <position position="58"/>
    </location>
</feature>
<comment type="similarity">
    <text evidence="2 15">Belongs to the FPG family.</text>
</comment>
<feature type="active site" description="Schiff-base intermediate with DNA" evidence="15">
    <location>
        <position position="2"/>
    </location>
</feature>
<dbReference type="SUPFAM" id="SSF46946">
    <property type="entry name" value="S13-like H2TH domain"/>
    <property type="match status" value="1"/>
</dbReference>
<evidence type="ECO:0000256" key="4">
    <source>
        <dbReference type="ARBA" id="ARBA00022723"/>
    </source>
</evidence>
<dbReference type="GO" id="GO:0034039">
    <property type="term" value="F:8-oxo-7,8-dihydroguanine DNA N-glycosylase activity"/>
    <property type="evidence" value="ECO:0007669"/>
    <property type="project" value="TreeGrafter"/>
</dbReference>
<dbReference type="Pfam" id="PF01149">
    <property type="entry name" value="Fapy_DNA_glyco"/>
    <property type="match status" value="1"/>
</dbReference>
<dbReference type="AlphaFoldDB" id="A0A4S1WSP4"/>
<feature type="domain" description="Formamidopyrimidine-DNA glycosylase catalytic" evidence="17">
    <location>
        <begin position="2"/>
        <end position="111"/>
    </location>
</feature>
<feature type="binding site" evidence="15">
    <location>
        <position position="108"/>
    </location>
    <ligand>
        <name>DNA</name>
        <dbReference type="ChEBI" id="CHEBI:16991"/>
    </ligand>
</feature>
<dbReference type="GO" id="GO:0008270">
    <property type="term" value="F:zinc ion binding"/>
    <property type="evidence" value="ECO:0007669"/>
    <property type="project" value="UniProtKB-UniRule"/>
</dbReference>
<dbReference type="Gene3D" id="3.20.190.10">
    <property type="entry name" value="MutM-like, N-terminal"/>
    <property type="match status" value="1"/>
</dbReference>
<dbReference type="OrthoDB" id="9800855at2"/>
<dbReference type="SMART" id="SM00898">
    <property type="entry name" value="Fapy_DNA_glyco"/>
    <property type="match status" value="1"/>
</dbReference>
<dbReference type="RefSeq" id="WP_135983060.1">
    <property type="nucleotide sequence ID" value="NZ_JAASQM010000001.1"/>
</dbReference>
<dbReference type="PANTHER" id="PTHR22993">
    <property type="entry name" value="FORMAMIDOPYRIMIDINE-DNA GLYCOSYLASE"/>
    <property type="match status" value="1"/>
</dbReference>
<comment type="catalytic activity">
    <reaction evidence="14 15">
        <text>2'-deoxyribonucleotide-(2'-deoxyribose 5'-phosphate)-2'-deoxyribonucleotide-DNA = a 3'-end 2'-deoxyribonucleotide-(2,3-dehydro-2,3-deoxyribose 5'-phosphate)-DNA + a 5'-end 5'-phospho-2'-deoxyribonucleoside-DNA + H(+)</text>
        <dbReference type="Rhea" id="RHEA:66592"/>
        <dbReference type="Rhea" id="RHEA-COMP:13180"/>
        <dbReference type="Rhea" id="RHEA-COMP:16897"/>
        <dbReference type="Rhea" id="RHEA-COMP:17067"/>
        <dbReference type="ChEBI" id="CHEBI:15378"/>
        <dbReference type="ChEBI" id="CHEBI:136412"/>
        <dbReference type="ChEBI" id="CHEBI:157695"/>
        <dbReference type="ChEBI" id="CHEBI:167181"/>
        <dbReference type="EC" id="4.2.99.18"/>
    </reaction>
</comment>
<dbReference type="GO" id="GO:0006284">
    <property type="term" value="P:base-excision repair"/>
    <property type="evidence" value="ECO:0007669"/>
    <property type="project" value="InterPro"/>
</dbReference>
<evidence type="ECO:0000313" key="19">
    <source>
        <dbReference type="Proteomes" id="UP000309848"/>
    </source>
</evidence>
<dbReference type="HAMAP" id="MF_00103">
    <property type="entry name" value="Fapy_DNA_glycosyl"/>
    <property type="match status" value="1"/>
</dbReference>
<feature type="binding site" evidence="15">
    <location>
        <position position="151"/>
    </location>
    <ligand>
        <name>DNA</name>
        <dbReference type="ChEBI" id="CHEBI:16991"/>
    </ligand>
</feature>
<evidence type="ECO:0000256" key="7">
    <source>
        <dbReference type="ARBA" id="ARBA00022801"/>
    </source>
</evidence>
<accession>A0A4S1WSP4</accession>
<evidence type="ECO:0000259" key="16">
    <source>
        <dbReference type="PROSITE" id="PS51066"/>
    </source>
</evidence>
<dbReference type="InterPro" id="IPR035937">
    <property type="entry name" value="FPG_N"/>
</dbReference>
<feature type="active site" description="Proton donor; for delta-elimination activity" evidence="15">
    <location>
        <position position="259"/>
    </location>
</feature>
<dbReference type="Gene3D" id="1.10.8.50">
    <property type="match status" value="1"/>
</dbReference>
<dbReference type="PROSITE" id="PS51066">
    <property type="entry name" value="ZF_FPG_2"/>
    <property type="match status" value="1"/>
</dbReference>
<feature type="active site" description="Proton donor" evidence="15">
    <location>
        <position position="3"/>
    </location>
</feature>
<keyword evidence="6 15" id="KW-0863">Zinc-finger</keyword>
<evidence type="ECO:0000256" key="15">
    <source>
        <dbReference type="HAMAP-Rule" id="MF_00103"/>
    </source>
</evidence>
<feature type="domain" description="FPG-type" evidence="16">
    <location>
        <begin position="236"/>
        <end position="269"/>
    </location>
</feature>
<dbReference type="SUPFAM" id="SSF81624">
    <property type="entry name" value="N-terminal domain of MutM-like DNA repair proteins"/>
    <property type="match status" value="1"/>
</dbReference>
<evidence type="ECO:0000256" key="3">
    <source>
        <dbReference type="ARBA" id="ARBA00011245"/>
    </source>
</evidence>
<dbReference type="PROSITE" id="PS01242">
    <property type="entry name" value="ZF_FPG_1"/>
    <property type="match status" value="1"/>
</dbReference>
<comment type="cofactor">
    <cofactor evidence="15">
        <name>Zn(2+)</name>
        <dbReference type="ChEBI" id="CHEBI:29105"/>
    </cofactor>
    <text evidence="15">Binds 1 zinc ion per subunit.</text>
</comment>
<evidence type="ECO:0000256" key="13">
    <source>
        <dbReference type="ARBA" id="ARBA00023295"/>
    </source>
</evidence>
<evidence type="ECO:0000256" key="12">
    <source>
        <dbReference type="ARBA" id="ARBA00023268"/>
    </source>
</evidence>
<evidence type="ECO:0000256" key="9">
    <source>
        <dbReference type="ARBA" id="ARBA00023125"/>
    </source>
</evidence>
<organism evidence="18 19">
    <name type="scientific">Sphingomonas naasensis</name>
    <dbReference type="NCBI Taxonomy" id="1344951"/>
    <lineage>
        <taxon>Bacteria</taxon>
        <taxon>Pseudomonadati</taxon>
        <taxon>Pseudomonadota</taxon>
        <taxon>Alphaproteobacteria</taxon>
        <taxon>Sphingomonadales</taxon>
        <taxon>Sphingomonadaceae</taxon>
        <taxon>Sphingomonas</taxon>
    </lineage>
</organism>
<dbReference type="PROSITE" id="PS51068">
    <property type="entry name" value="FPG_CAT"/>
    <property type="match status" value="1"/>
</dbReference>
<dbReference type="PANTHER" id="PTHR22993:SF9">
    <property type="entry name" value="FORMAMIDOPYRIMIDINE-DNA GLYCOSYLASE"/>
    <property type="match status" value="1"/>
</dbReference>
<keyword evidence="12 15" id="KW-0511">Multifunctional enzyme</keyword>
<keyword evidence="13 15" id="KW-0326">Glycosidase</keyword>
<evidence type="ECO:0000256" key="1">
    <source>
        <dbReference type="ARBA" id="ARBA00001668"/>
    </source>
</evidence>
<keyword evidence="9 15" id="KW-0238">DNA-binding</keyword>
<keyword evidence="5 15" id="KW-0227">DNA damage</keyword>
<evidence type="ECO:0000256" key="8">
    <source>
        <dbReference type="ARBA" id="ARBA00022833"/>
    </source>
</evidence>
<keyword evidence="11 15" id="KW-0456">Lyase</keyword>
<evidence type="ECO:0000256" key="10">
    <source>
        <dbReference type="ARBA" id="ARBA00023204"/>
    </source>
</evidence>
<dbReference type="GO" id="GO:0140078">
    <property type="term" value="F:class I DNA-(apurinic or apyrimidinic site) endonuclease activity"/>
    <property type="evidence" value="ECO:0007669"/>
    <property type="project" value="UniProtKB-EC"/>
</dbReference>
<proteinExistence type="inferred from homology"/>
<evidence type="ECO:0000313" key="18">
    <source>
        <dbReference type="EMBL" id="TGX46448.1"/>
    </source>
</evidence>
<dbReference type="InterPro" id="IPR015886">
    <property type="entry name" value="H2TH_FPG"/>
</dbReference>
<comment type="function">
    <text evidence="15">Involved in base excision repair of DNA damaged by oxidation or by mutagenic agents. Acts as DNA glycosylase that recognizes and removes damaged bases. Has a preference for oxidized purines, such as 7,8-dihydro-8-oxoguanine (8-oxoG). Has AP (apurinic/apyrimidinic) lyase activity and introduces nicks in the DNA strand. Cleaves the DNA backbone by beta-delta elimination to generate a single-strand break at the site of the removed base with both 3'- and 5'-phosphates.</text>
</comment>
<name>A0A4S1WSP4_9SPHN</name>
<dbReference type="SUPFAM" id="SSF57716">
    <property type="entry name" value="Glucocorticoid receptor-like (DNA-binding domain)"/>
    <property type="match status" value="1"/>
</dbReference>
<dbReference type="NCBIfam" id="TIGR00577">
    <property type="entry name" value="fpg"/>
    <property type="match status" value="1"/>
</dbReference>
<dbReference type="FunFam" id="1.10.8.50:FF:000003">
    <property type="entry name" value="Formamidopyrimidine-DNA glycosylase"/>
    <property type="match status" value="1"/>
</dbReference>
<dbReference type="InterPro" id="IPR010979">
    <property type="entry name" value="Ribosomal_uS13-like_H2TH"/>
</dbReference>
<dbReference type="EC" id="4.2.99.18" evidence="15"/>
<dbReference type="InterPro" id="IPR020629">
    <property type="entry name" value="FPG_Glyclase"/>
</dbReference>
<dbReference type="InterPro" id="IPR000214">
    <property type="entry name" value="Znf_DNA_glyclase/AP_lyase"/>
</dbReference>
<comment type="catalytic activity">
    <reaction evidence="1 15">
        <text>Hydrolysis of DNA containing ring-opened 7-methylguanine residues, releasing 2,6-diamino-4-hydroxy-5-(N-methyl)formamidopyrimidine.</text>
        <dbReference type="EC" id="3.2.2.23"/>
    </reaction>
</comment>
<evidence type="ECO:0000256" key="14">
    <source>
        <dbReference type="ARBA" id="ARBA00044632"/>
    </source>
</evidence>
<keyword evidence="7 15" id="KW-0378">Hydrolase</keyword>
<dbReference type="GO" id="GO:0003684">
    <property type="term" value="F:damaged DNA binding"/>
    <property type="evidence" value="ECO:0007669"/>
    <property type="project" value="InterPro"/>
</dbReference>
<comment type="subunit">
    <text evidence="3 15">Monomer.</text>
</comment>
<dbReference type="EMBL" id="SRXU01000001">
    <property type="protein sequence ID" value="TGX46448.1"/>
    <property type="molecule type" value="Genomic_DNA"/>
</dbReference>
<comment type="caution">
    <text evidence="18">The sequence shown here is derived from an EMBL/GenBank/DDBJ whole genome shotgun (WGS) entry which is preliminary data.</text>
</comment>
<feature type="binding site" evidence="15">
    <location>
        <position position="90"/>
    </location>
    <ligand>
        <name>DNA</name>
        <dbReference type="ChEBI" id="CHEBI:16991"/>
    </ligand>
</feature>
<reference evidence="18 19" key="1">
    <citation type="submission" date="2019-04" db="EMBL/GenBank/DDBJ databases">
        <title>Sphingomonas psychrotolerans sp. nov., isolated from soil in the Tianshan Mountains, Xinjiang, China.</title>
        <authorList>
            <person name="Luo Y."/>
            <person name="Sheng H."/>
        </authorList>
    </citation>
    <scope>NUCLEOTIDE SEQUENCE [LARGE SCALE GENOMIC DNA]</scope>
    <source>
        <strain evidence="18 19">KIS18-15</strain>
    </source>
</reference>
<evidence type="ECO:0000256" key="2">
    <source>
        <dbReference type="ARBA" id="ARBA00009409"/>
    </source>
</evidence>
<keyword evidence="8 15" id="KW-0862">Zinc</keyword>
<evidence type="ECO:0000256" key="5">
    <source>
        <dbReference type="ARBA" id="ARBA00022763"/>
    </source>
</evidence>
<evidence type="ECO:0000259" key="17">
    <source>
        <dbReference type="PROSITE" id="PS51068"/>
    </source>
</evidence>
<sequence length="269" mass="29626">MPELPEVETTVRGLEPVLQGARIERVTLRRGDLRRPFPPDLGQRLTGATVTGLGRRAKYGLVDTDRGDTLVFHLGMSGRWRIDPEELGKHDHFVIETAQHRLALNDARRFGSLDLVPTVELAEWPAFAALGPEPLGPDFTAAHLAAAFEGRIAPVKALLLDQRVVAGLGNIYVCEALYRARIAPTRPAGTISRAWLVKLVEAIHEVLEAAIRAGGSTLKDYARPDGELGYFAKEWRVYGREGEPCQCGGLVERRVDSGRSTFWCPACQK</sequence>
<evidence type="ECO:0000256" key="11">
    <source>
        <dbReference type="ARBA" id="ARBA00023239"/>
    </source>
</evidence>
<dbReference type="Pfam" id="PF06831">
    <property type="entry name" value="H2TH"/>
    <property type="match status" value="1"/>
</dbReference>
<dbReference type="SMART" id="SM01232">
    <property type="entry name" value="H2TH"/>
    <property type="match status" value="1"/>
</dbReference>
<keyword evidence="4 15" id="KW-0479">Metal-binding</keyword>
<gene>
    <name evidence="15 18" type="primary">mutM</name>
    <name evidence="15" type="synonym">fpg</name>
    <name evidence="18" type="ORF">E5A74_04695</name>
</gene>
<dbReference type="CDD" id="cd08966">
    <property type="entry name" value="EcFpg-like_N"/>
    <property type="match status" value="1"/>
</dbReference>
<keyword evidence="10 15" id="KW-0234">DNA repair</keyword>